<proteinExistence type="predicted"/>
<organism evidence="1 2">
    <name type="scientific">Pedobacter vanadiisoli</name>
    <dbReference type="NCBI Taxonomy" id="1761975"/>
    <lineage>
        <taxon>Bacteria</taxon>
        <taxon>Pseudomonadati</taxon>
        <taxon>Bacteroidota</taxon>
        <taxon>Sphingobacteriia</taxon>
        <taxon>Sphingobacteriales</taxon>
        <taxon>Sphingobacteriaceae</taxon>
        <taxon>Pedobacter</taxon>
    </lineage>
</organism>
<protein>
    <submittedName>
        <fullName evidence="1">DUF6864 domain-containing function</fullName>
    </submittedName>
</protein>
<reference evidence="2" key="1">
    <citation type="journal article" date="2019" name="Int. J. Syst. Evol. Microbiol.">
        <title>The Global Catalogue of Microorganisms (GCM) 10K type strain sequencing project: providing services to taxonomists for standard genome sequencing and annotation.</title>
        <authorList>
            <consortium name="The Broad Institute Genomics Platform"/>
            <consortium name="The Broad Institute Genome Sequencing Center for Infectious Disease"/>
            <person name="Wu L."/>
            <person name="Ma J."/>
        </authorList>
    </citation>
    <scope>NUCLEOTIDE SEQUENCE [LARGE SCALE GENOMIC DNA]</scope>
    <source>
        <strain evidence="2">KCTC 42866</strain>
    </source>
</reference>
<dbReference type="Proteomes" id="UP001597461">
    <property type="component" value="Unassembled WGS sequence"/>
</dbReference>
<keyword evidence="2" id="KW-1185">Reference proteome</keyword>
<evidence type="ECO:0000313" key="1">
    <source>
        <dbReference type="EMBL" id="MFD2583406.1"/>
    </source>
</evidence>
<dbReference type="InterPro" id="IPR049197">
    <property type="entry name" value="DUF6864"/>
</dbReference>
<dbReference type="Pfam" id="PF21732">
    <property type="entry name" value="DUF6864"/>
    <property type="match status" value="1"/>
</dbReference>
<dbReference type="EMBL" id="JBHULL010000009">
    <property type="protein sequence ID" value="MFD2583406.1"/>
    <property type="molecule type" value="Genomic_DNA"/>
</dbReference>
<sequence length="124" mass="14256">MNVTATSTDGFKRRIIYNESILLVDIDDTLSFSFHDEKLKITLTLNFTFSKDGEPLKTSGNLSEDKKTVNMILYKWDKLEGSEILKPVILTATQSGKKIWIKFKSSADVKNSFRFFHLTIWGEE</sequence>
<name>A0ABW5MKS4_9SPHI</name>
<dbReference type="RefSeq" id="WP_379079565.1">
    <property type="nucleotide sequence ID" value="NZ_JBHULL010000009.1"/>
</dbReference>
<evidence type="ECO:0000313" key="2">
    <source>
        <dbReference type="Proteomes" id="UP001597461"/>
    </source>
</evidence>
<comment type="caution">
    <text evidence="1">The sequence shown here is derived from an EMBL/GenBank/DDBJ whole genome shotgun (WGS) entry which is preliminary data.</text>
</comment>
<accession>A0ABW5MKS4</accession>
<gene>
    <name evidence="1" type="ORF">ACFSR6_12990</name>
</gene>